<accession>A0A0F8Y116</accession>
<evidence type="ECO:0008006" key="2">
    <source>
        <dbReference type="Google" id="ProtNLM"/>
    </source>
</evidence>
<organism evidence="1">
    <name type="scientific">marine sediment metagenome</name>
    <dbReference type="NCBI Taxonomy" id="412755"/>
    <lineage>
        <taxon>unclassified sequences</taxon>
        <taxon>metagenomes</taxon>
        <taxon>ecological metagenomes</taxon>
    </lineage>
</organism>
<evidence type="ECO:0000313" key="1">
    <source>
        <dbReference type="EMBL" id="KKK47884.1"/>
    </source>
</evidence>
<dbReference type="InterPro" id="IPR011042">
    <property type="entry name" value="6-blade_b-propeller_TolB-like"/>
</dbReference>
<feature type="non-terminal residue" evidence="1">
    <location>
        <position position="259"/>
    </location>
</feature>
<gene>
    <name evidence="1" type="ORF">LCGC14_3150680</name>
</gene>
<name>A0A0F8Y116_9ZZZZ</name>
<dbReference type="AlphaFoldDB" id="A0A0F8Y116"/>
<protein>
    <recommendedName>
        <fullName evidence="2">Dipeptidylpeptidase IV N-terminal domain-containing protein</fullName>
    </recommendedName>
</protein>
<dbReference type="EMBL" id="LAZR01069346">
    <property type="protein sequence ID" value="KKK47884.1"/>
    <property type="molecule type" value="Genomic_DNA"/>
</dbReference>
<proteinExistence type="predicted"/>
<reference evidence="1" key="1">
    <citation type="journal article" date="2015" name="Nature">
        <title>Complex archaea that bridge the gap between prokaryotes and eukaryotes.</title>
        <authorList>
            <person name="Spang A."/>
            <person name="Saw J.H."/>
            <person name="Jorgensen S.L."/>
            <person name="Zaremba-Niedzwiedzka K."/>
            <person name="Martijn J."/>
            <person name="Lind A.E."/>
            <person name="van Eijk R."/>
            <person name="Schleper C."/>
            <person name="Guy L."/>
            <person name="Ettema T.J."/>
        </authorList>
    </citation>
    <scope>NUCLEOTIDE SEQUENCE</scope>
</reference>
<dbReference type="Gene3D" id="2.120.10.30">
    <property type="entry name" value="TolB, C-terminal domain"/>
    <property type="match status" value="1"/>
</dbReference>
<comment type="caution">
    <text evidence="1">The sequence shown here is derived from an EMBL/GenBank/DDBJ whole genome shotgun (WGS) entry which is preliminary data.</text>
</comment>
<dbReference type="SUPFAM" id="SSF69304">
    <property type="entry name" value="Tricorn protease N-terminal domain"/>
    <property type="match status" value="1"/>
</dbReference>
<sequence length="259" mass="29492">MPGRVEAVRQSELVRERIQQERLKAQLAQRQAAIARLQEFGVEEIVFAERGHGRDISGHYYANFGYSCGDPDVWFHAEDGTKLTKLNVRTGKMVDLVNDPGGSIRDPQVHYDAQRILFSYRKGGTHRYHLYEINTDGSGLRQITDGPYDDVEATYLPDDDIVFCSTRCNRWIGCWLAETAILYRCDSDGENMRMLSSGSFTENTPAVLPDGRILYTRWEYVNRDPVSFHHLWTINPDGTGQMVYYGNMIPGGVFLDAKP</sequence>